<keyword evidence="3" id="KW-1185">Reference proteome</keyword>
<evidence type="ECO:0000313" key="3">
    <source>
        <dbReference type="Proteomes" id="UP000749646"/>
    </source>
</evidence>
<dbReference type="EMBL" id="JAAAHW010008329">
    <property type="protein sequence ID" value="KAF9944542.1"/>
    <property type="molecule type" value="Genomic_DNA"/>
</dbReference>
<feature type="non-terminal residue" evidence="2">
    <location>
        <position position="1"/>
    </location>
</feature>
<name>A0A9P6IQM5_9FUNG</name>
<evidence type="ECO:0000313" key="2">
    <source>
        <dbReference type="EMBL" id="KAF9944542.1"/>
    </source>
</evidence>
<proteinExistence type="predicted"/>
<dbReference type="Proteomes" id="UP000749646">
    <property type="component" value="Unassembled WGS sequence"/>
</dbReference>
<feature type="compositionally biased region" description="Polar residues" evidence="1">
    <location>
        <begin position="94"/>
        <end position="109"/>
    </location>
</feature>
<reference evidence="2" key="1">
    <citation type="journal article" date="2020" name="Fungal Divers.">
        <title>Resolving the Mortierellaceae phylogeny through synthesis of multi-gene phylogenetics and phylogenomics.</title>
        <authorList>
            <person name="Vandepol N."/>
            <person name="Liber J."/>
            <person name="Desiro A."/>
            <person name="Na H."/>
            <person name="Kennedy M."/>
            <person name="Barry K."/>
            <person name="Grigoriev I.V."/>
            <person name="Miller A.N."/>
            <person name="O'Donnell K."/>
            <person name="Stajich J.E."/>
            <person name="Bonito G."/>
        </authorList>
    </citation>
    <scope>NUCLEOTIDE SEQUENCE</scope>
    <source>
        <strain evidence="2">MES-2147</strain>
    </source>
</reference>
<feature type="compositionally biased region" description="Low complexity" evidence="1">
    <location>
        <begin position="1"/>
        <end position="26"/>
    </location>
</feature>
<feature type="compositionally biased region" description="Basic and acidic residues" evidence="1">
    <location>
        <begin position="78"/>
        <end position="93"/>
    </location>
</feature>
<comment type="caution">
    <text evidence="2">The sequence shown here is derived from an EMBL/GenBank/DDBJ whole genome shotgun (WGS) entry which is preliminary data.</text>
</comment>
<evidence type="ECO:0000256" key="1">
    <source>
        <dbReference type="SAM" id="MobiDB-lite"/>
    </source>
</evidence>
<protein>
    <submittedName>
        <fullName evidence="2">Uncharacterized protein</fullName>
    </submittedName>
</protein>
<sequence>MDNPQKDIPQSPQQQEQQQQQKSPRPTMVHSTHSNLETFDQATREQRQHHPDNSAKSIAQDNTKRSVELEQINSAVQLDRDVQRSRRTADESQQKTSGNTRSGSWTGSPQELPYV</sequence>
<organism evidence="2 3">
    <name type="scientific">Modicella reniformis</name>
    <dbReference type="NCBI Taxonomy" id="1440133"/>
    <lineage>
        <taxon>Eukaryota</taxon>
        <taxon>Fungi</taxon>
        <taxon>Fungi incertae sedis</taxon>
        <taxon>Mucoromycota</taxon>
        <taxon>Mortierellomycotina</taxon>
        <taxon>Mortierellomycetes</taxon>
        <taxon>Mortierellales</taxon>
        <taxon>Mortierellaceae</taxon>
        <taxon>Modicella</taxon>
    </lineage>
</organism>
<accession>A0A9P6IQM5</accession>
<feature type="region of interest" description="Disordered" evidence="1">
    <location>
        <begin position="1"/>
        <end position="115"/>
    </location>
</feature>
<feature type="compositionally biased region" description="Basic and acidic residues" evidence="1">
    <location>
        <begin position="42"/>
        <end position="53"/>
    </location>
</feature>
<gene>
    <name evidence="2" type="ORF">BGZ65_011902</name>
</gene>
<dbReference type="AlphaFoldDB" id="A0A9P6IQM5"/>
<dbReference type="OrthoDB" id="2414611at2759"/>
<feature type="compositionally biased region" description="Polar residues" evidence="1">
    <location>
        <begin position="29"/>
        <end position="41"/>
    </location>
</feature>